<keyword evidence="3" id="KW-0238">DNA-binding</keyword>
<dbReference type="SUPFAM" id="SSF81872">
    <property type="entry name" value="BRCA2 helical domain"/>
    <property type="match status" value="1"/>
</dbReference>
<keyword evidence="1" id="KW-0677">Repeat</keyword>
<evidence type="ECO:0000256" key="2">
    <source>
        <dbReference type="ARBA" id="ARBA00022763"/>
    </source>
</evidence>
<keyword evidence="2" id="KW-0227">DNA damage</keyword>
<feature type="compositionally biased region" description="Polar residues" evidence="6">
    <location>
        <begin position="282"/>
        <end position="294"/>
    </location>
</feature>
<evidence type="ECO:0000313" key="10">
    <source>
        <dbReference type="Proteomes" id="UP000250235"/>
    </source>
</evidence>
<reference evidence="9 10" key="1">
    <citation type="journal article" date="2015" name="Proc. Natl. Acad. Sci. U.S.A.">
        <title>The resurrection genome of Boea hygrometrica: A blueprint for survival of dehydration.</title>
        <authorList>
            <person name="Xiao L."/>
            <person name="Yang G."/>
            <person name="Zhang L."/>
            <person name="Yang X."/>
            <person name="Zhao S."/>
            <person name="Ji Z."/>
            <person name="Zhou Q."/>
            <person name="Hu M."/>
            <person name="Wang Y."/>
            <person name="Chen M."/>
            <person name="Xu Y."/>
            <person name="Jin H."/>
            <person name="Xiao X."/>
            <person name="Hu G."/>
            <person name="Bao F."/>
            <person name="Hu Y."/>
            <person name="Wan P."/>
            <person name="Li L."/>
            <person name="Deng X."/>
            <person name="Kuang T."/>
            <person name="Xiang C."/>
            <person name="Zhu J.K."/>
            <person name="Oliver M.J."/>
            <person name="He Y."/>
        </authorList>
    </citation>
    <scope>NUCLEOTIDE SEQUENCE [LARGE SCALE GENOMIC DNA]</scope>
    <source>
        <strain evidence="10">cv. XS01</strain>
    </source>
</reference>
<proteinExistence type="predicted"/>
<gene>
    <name evidence="9" type="ORF">F511_29458</name>
</gene>
<evidence type="ECO:0000256" key="3">
    <source>
        <dbReference type="ARBA" id="ARBA00023125"/>
    </source>
</evidence>
<feature type="region of interest" description="Disordered" evidence="6">
    <location>
        <begin position="273"/>
        <end position="294"/>
    </location>
</feature>
<dbReference type="GO" id="GO:0003677">
    <property type="term" value="F:DNA binding"/>
    <property type="evidence" value="ECO:0007669"/>
    <property type="project" value="UniProtKB-KW"/>
</dbReference>
<dbReference type="InterPro" id="IPR015525">
    <property type="entry name" value="BRCA2"/>
</dbReference>
<protein>
    <submittedName>
        <fullName evidence="9">Protein BREAST CANCER SUSCEPTIBILITY 2B</fullName>
    </submittedName>
</protein>
<keyword evidence="10" id="KW-1185">Reference proteome</keyword>
<evidence type="ECO:0000259" key="8">
    <source>
        <dbReference type="Pfam" id="PF09169"/>
    </source>
</evidence>
<dbReference type="Pfam" id="PF09103">
    <property type="entry name" value="BRCA-2_OB1"/>
    <property type="match status" value="1"/>
</dbReference>
<dbReference type="GO" id="GO:0006355">
    <property type="term" value="P:regulation of DNA-templated transcription"/>
    <property type="evidence" value="ECO:0007669"/>
    <property type="project" value="TreeGrafter"/>
</dbReference>
<dbReference type="InterPro" id="IPR002093">
    <property type="entry name" value="BRCA2_repeat"/>
</dbReference>
<dbReference type="InterPro" id="IPR012340">
    <property type="entry name" value="NA-bd_OB-fold"/>
</dbReference>
<dbReference type="OrthoDB" id="21095at2759"/>
<evidence type="ECO:0000256" key="5">
    <source>
        <dbReference type="ARBA" id="ARBA00023204"/>
    </source>
</evidence>
<dbReference type="SUPFAM" id="SSF50249">
    <property type="entry name" value="Nucleic acid-binding proteins"/>
    <property type="match status" value="3"/>
</dbReference>
<feature type="domain" description="Breast cancer type 2 susceptibility protein helical" evidence="8">
    <location>
        <begin position="500"/>
        <end position="556"/>
    </location>
</feature>
<dbReference type="GO" id="GO:0000724">
    <property type="term" value="P:double-strand break repair via homologous recombination"/>
    <property type="evidence" value="ECO:0007669"/>
    <property type="project" value="InterPro"/>
</dbReference>
<organism evidence="9 10">
    <name type="scientific">Dorcoceras hygrometricum</name>
    <dbReference type="NCBI Taxonomy" id="472368"/>
    <lineage>
        <taxon>Eukaryota</taxon>
        <taxon>Viridiplantae</taxon>
        <taxon>Streptophyta</taxon>
        <taxon>Embryophyta</taxon>
        <taxon>Tracheophyta</taxon>
        <taxon>Spermatophyta</taxon>
        <taxon>Magnoliopsida</taxon>
        <taxon>eudicotyledons</taxon>
        <taxon>Gunneridae</taxon>
        <taxon>Pentapetalae</taxon>
        <taxon>asterids</taxon>
        <taxon>lamiids</taxon>
        <taxon>Lamiales</taxon>
        <taxon>Gesneriaceae</taxon>
        <taxon>Didymocarpoideae</taxon>
        <taxon>Trichosporeae</taxon>
        <taxon>Loxocarpinae</taxon>
        <taxon>Dorcoceras</taxon>
    </lineage>
</organism>
<keyword evidence="4" id="KW-0233">DNA recombination</keyword>
<dbReference type="InterPro" id="IPR015252">
    <property type="entry name" value="BRCA2_hlx"/>
</dbReference>
<dbReference type="CDD" id="cd04493">
    <property type="entry name" value="BRCA2DBD_OB1"/>
    <property type="match status" value="1"/>
</dbReference>
<dbReference type="PANTHER" id="PTHR11289:SF0">
    <property type="entry name" value="BREAST CANCER TYPE 2 SUSCEPTIBILITY PROTEIN"/>
    <property type="match status" value="1"/>
</dbReference>
<feature type="domain" description="BRCA2 OB1" evidence="7">
    <location>
        <begin position="562"/>
        <end position="688"/>
    </location>
</feature>
<dbReference type="InterPro" id="IPR015187">
    <property type="entry name" value="BRCA2_OB_1"/>
</dbReference>
<dbReference type="PROSITE" id="PS50138">
    <property type="entry name" value="BRCA2_REPEAT"/>
    <property type="match status" value="2"/>
</dbReference>
<dbReference type="EMBL" id="KV018453">
    <property type="protein sequence ID" value="KZV17151.1"/>
    <property type="molecule type" value="Genomic_DNA"/>
</dbReference>
<evidence type="ECO:0000256" key="4">
    <source>
        <dbReference type="ARBA" id="ARBA00023172"/>
    </source>
</evidence>
<dbReference type="AlphaFoldDB" id="A0A2Z7A796"/>
<evidence type="ECO:0000256" key="1">
    <source>
        <dbReference type="ARBA" id="ARBA00022737"/>
    </source>
</evidence>
<dbReference type="SUPFAM" id="SSF81878">
    <property type="entry name" value="BRCA2 tower domain"/>
    <property type="match status" value="1"/>
</dbReference>
<dbReference type="InterPro" id="IPR036315">
    <property type="entry name" value="BRCA2_hlx_sf"/>
</dbReference>
<evidence type="ECO:0000256" key="6">
    <source>
        <dbReference type="SAM" id="MobiDB-lite"/>
    </source>
</evidence>
<dbReference type="PANTHER" id="PTHR11289">
    <property type="entry name" value="BREAST CANCER TYPE 2 SUSCEPTIBILITY PROTEIN BRCA2"/>
    <property type="match status" value="1"/>
</dbReference>
<evidence type="ECO:0000259" key="7">
    <source>
        <dbReference type="Pfam" id="PF09103"/>
    </source>
</evidence>
<dbReference type="FunFam" id="2.40.50.140:FF:000262">
    <property type="entry name" value="Protein BREAST CANCER SUSCEPTIBILITY 2 homolog B"/>
    <property type="match status" value="1"/>
</dbReference>
<dbReference type="Proteomes" id="UP000250235">
    <property type="component" value="Unassembled WGS sequence"/>
</dbReference>
<sequence>MSTWQVFSDSGTLFRWEESDQQLWREGQNDAAAQRSMDSSHLPSMRDLLIQGNFSVCSSKLLENEKGYVDDSPMFRTGMGKSVAVKQSSIAKARSVLGDVEVVFADADIGSMSNSMFRTGSGKTVSISSAGLLRAETLLGIEENYVVDPLHEFQQTKTHLTCADLIGSKRVSYLKTDDSTNLNCNSWTKFLTPFGANDNLIHSESKEFPDFMNTASNPSPIKFHTAGGRSISVSNDALQRARNLLGSLEFDSLSKEANSVDSILPIHDNRKSSCTKKKTDVNSRNFTSPARTSYHQQSVGRFKLLQPGNNLINKFDAEAASSTSSSSYNGLVCYQNPLESKPLTENVNSSENDSDSLNHLTRSSHVALIDITNSTSTSRIDNKRYFGEKRRNGRINSVSPFKKPRSSFVTPLKNGSVPNDLSRLAPKEHCCKEKISVTYPRQVPRAYVKEYISLLPPIKSKVMSHVLKMNPHDAESYTFQSEQASVDIGPDVLQLMLSKLGASSPCLTKEWVSNHYKWIVWKLASYERRFPDKFLGKLLTVSNVLEELKYRYEREVVQGHRSAIRKILDGDVAPSSMMVLCISSVCEYGDPKSGHQPIALEGHIDGGDAIIELTDGWYSVKAVLDEPLSQQLASRKLFLGQKLRICGAKLCGWIGPVSPLEGSQTSFLSLHLNGTYRCHWAERLGFCKSAGAPLAFRCIKSTGGAIPSTLIGITRIYPILYRERLNNSSFTVRSQRMETKVMHLYKQRRSAVMEGIISAFKWDTNVDIDYNLDGEGAKIMKLLETSAEPEILMAGMSSKQLSSFASYKAKLEAIRQRDMEKSIEKALEAAGISEREVAPFLRVRVVGLTDKCHPEKYCPHEGLITIWYPTEKQKEELCEGKAYSVGGAVPTSSVSGTLYLQTRGSTSTWTPLSPVKMQNFEPFFIPRSSITISNLGEVSLSSEFDIAVFVVYVGEVYMQGNQKKQWVFVTDGSTPESYPKESLDALLAVSFSLPYVECESFAPINGNVEGSVVGFCNLIKRPKDQANGLWVAEATENSDYFLTYDARGCKHLKDTAASVLKWAKTSTSVCFSRVTFCYQFQSSFILCMKEL</sequence>
<evidence type="ECO:0000313" key="9">
    <source>
        <dbReference type="EMBL" id="KZV17151.1"/>
    </source>
</evidence>
<accession>A0A2Z7A796</accession>
<name>A0A2Z7A796_9LAMI</name>
<dbReference type="Gene3D" id="2.40.50.140">
    <property type="entry name" value="Nucleic acid-binding proteins"/>
    <property type="match status" value="3"/>
</dbReference>
<keyword evidence="5" id="KW-0234">DNA repair</keyword>
<dbReference type="Pfam" id="PF00634">
    <property type="entry name" value="BRCA2"/>
    <property type="match status" value="2"/>
</dbReference>
<dbReference type="Pfam" id="PF09169">
    <property type="entry name" value="BRCA-2_helical"/>
    <property type="match status" value="1"/>
</dbReference>